<dbReference type="STRING" id="34720.A0A195FXG5"/>
<comment type="subcellular location">
    <subcellularLocation>
        <location evidence="2">Cell membrane</location>
        <topology evidence="2">Multi-pass membrane protein</topology>
    </subcellularLocation>
    <subcellularLocation>
        <location evidence="1 15">Cell membrane</location>
        <topology evidence="1 15">Single-pass type I membrane protein</topology>
    </subcellularLocation>
</comment>
<dbReference type="Pfam" id="PF00028">
    <property type="entry name" value="Cadherin"/>
    <property type="match status" value="5"/>
</dbReference>
<dbReference type="FunFam" id="4.10.900.10:FF:000012">
    <property type="entry name" value="Putative DE-cadherin"/>
    <property type="match status" value="1"/>
</dbReference>
<feature type="domain" description="Cadherin" evidence="20">
    <location>
        <begin position="227"/>
        <end position="334"/>
    </location>
</feature>
<dbReference type="Gene3D" id="2.60.120.200">
    <property type="match status" value="1"/>
</dbReference>
<dbReference type="GO" id="GO:0044331">
    <property type="term" value="P:cell-cell adhesion mediated by cadherin"/>
    <property type="evidence" value="ECO:0007669"/>
    <property type="project" value="TreeGrafter"/>
</dbReference>
<feature type="domain" description="Cadherin" evidence="20">
    <location>
        <begin position="695"/>
        <end position="799"/>
    </location>
</feature>
<dbReference type="GO" id="GO:0005912">
    <property type="term" value="C:adherens junction"/>
    <property type="evidence" value="ECO:0007669"/>
    <property type="project" value="TreeGrafter"/>
</dbReference>
<dbReference type="SUPFAM" id="SSF49313">
    <property type="entry name" value="Cadherin-like"/>
    <property type="match status" value="8"/>
</dbReference>
<dbReference type="EMBL" id="KQ981169">
    <property type="protein sequence ID" value="KYN45360.1"/>
    <property type="molecule type" value="Genomic_DNA"/>
</dbReference>
<evidence type="ECO:0000256" key="2">
    <source>
        <dbReference type="ARBA" id="ARBA00004651"/>
    </source>
</evidence>
<gene>
    <name evidence="21" type="ORF">ALC56_00206</name>
</gene>
<dbReference type="GO" id="GO:0000902">
    <property type="term" value="P:cell morphogenesis"/>
    <property type="evidence" value="ECO:0007669"/>
    <property type="project" value="TreeGrafter"/>
</dbReference>
<keyword evidence="5" id="KW-0732">Signal</keyword>
<dbReference type="SMART" id="SM00112">
    <property type="entry name" value="CA"/>
    <property type="match status" value="7"/>
</dbReference>
<evidence type="ECO:0000259" key="20">
    <source>
        <dbReference type="PROSITE" id="PS50268"/>
    </source>
</evidence>
<accession>A0A195FXG5</accession>
<feature type="domain" description="Cadherin" evidence="20">
    <location>
        <begin position="450"/>
        <end position="586"/>
    </location>
</feature>
<reference evidence="21 22" key="1">
    <citation type="submission" date="2016-03" db="EMBL/GenBank/DDBJ databases">
        <title>Trachymyrmex septentrionalis WGS genome.</title>
        <authorList>
            <person name="Nygaard S."/>
            <person name="Hu H."/>
            <person name="Boomsma J."/>
            <person name="Zhang G."/>
        </authorList>
    </citation>
    <scope>NUCLEOTIDE SEQUENCE [LARGE SCALE GENOMIC DNA]</scope>
    <source>
        <strain evidence="21">Tsep2-gDNA-1</strain>
        <tissue evidence="21">Whole body</tissue>
    </source>
</reference>
<feature type="compositionally biased region" description="Acidic residues" evidence="17">
    <location>
        <begin position="1547"/>
        <end position="1558"/>
    </location>
</feature>
<feature type="region of interest" description="Disordered" evidence="17">
    <location>
        <begin position="1"/>
        <end position="28"/>
    </location>
</feature>
<dbReference type="GO" id="GO:0007043">
    <property type="term" value="P:cell-cell junction assembly"/>
    <property type="evidence" value="ECO:0007669"/>
    <property type="project" value="TreeGrafter"/>
</dbReference>
<organism evidence="21 22">
    <name type="scientific">Trachymyrmex septentrionalis</name>
    <dbReference type="NCBI Taxonomy" id="34720"/>
    <lineage>
        <taxon>Eukaryota</taxon>
        <taxon>Metazoa</taxon>
        <taxon>Ecdysozoa</taxon>
        <taxon>Arthropoda</taxon>
        <taxon>Hexapoda</taxon>
        <taxon>Insecta</taxon>
        <taxon>Pterygota</taxon>
        <taxon>Neoptera</taxon>
        <taxon>Endopterygota</taxon>
        <taxon>Hymenoptera</taxon>
        <taxon>Apocrita</taxon>
        <taxon>Aculeata</taxon>
        <taxon>Formicoidea</taxon>
        <taxon>Formicidae</taxon>
        <taxon>Myrmicinae</taxon>
        <taxon>Trachymyrmex</taxon>
    </lineage>
</organism>
<keyword evidence="8 15" id="KW-0130">Cell adhesion</keyword>
<dbReference type="GO" id="GO:0009887">
    <property type="term" value="P:animal organ morphogenesis"/>
    <property type="evidence" value="ECO:0007669"/>
    <property type="project" value="UniProtKB-ARBA"/>
</dbReference>
<dbReference type="CDD" id="cd00110">
    <property type="entry name" value="LamG"/>
    <property type="match status" value="1"/>
</dbReference>
<dbReference type="PANTHER" id="PTHR24027">
    <property type="entry name" value="CADHERIN-23"/>
    <property type="match status" value="1"/>
</dbReference>
<evidence type="ECO:0000256" key="17">
    <source>
        <dbReference type="SAM" id="MobiDB-lite"/>
    </source>
</evidence>
<evidence type="ECO:0000256" key="7">
    <source>
        <dbReference type="ARBA" id="ARBA00022837"/>
    </source>
</evidence>
<dbReference type="SUPFAM" id="SSF49899">
    <property type="entry name" value="Concanavalin A-like lectins/glucanases"/>
    <property type="match status" value="1"/>
</dbReference>
<keyword evidence="22" id="KW-1185">Reference proteome</keyword>
<keyword evidence="9 18" id="KW-1133">Transmembrane helix</keyword>
<evidence type="ECO:0000256" key="9">
    <source>
        <dbReference type="ARBA" id="ARBA00022989"/>
    </source>
</evidence>
<dbReference type="PRINTS" id="PR00205">
    <property type="entry name" value="CADHERIN"/>
</dbReference>
<dbReference type="InterPro" id="IPR002049">
    <property type="entry name" value="LE_dom"/>
</dbReference>
<comment type="function">
    <text evidence="16">Cadherins are calcium-dependent cell adhesion proteins.</text>
</comment>
<dbReference type="PROSITE" id="PS50268">
    <property type="entry name" value="CADHERIN_2"/>
    <property type="match status" value="7"/>
</dbReference>
<dbReference type="GO" id="GO:0008104">
    <property type="term" value="P:intracellular protein localization"/>
    <property type="evidence" value="ECO:0007669"/>
    <property type="project" value="UniProtKB-ARBA"/>
</dbReference>
<keyword evidence="10 18" id="KW-0472">Membrane</keyword>
<feature type="transmembrane region" description="Helical" evidence="18">
    <location>
        <begin position="1390"/>
        <end position="1410"/>
    </location>
</feature>
<dbReference type="GO" id="GO:0016339">
    <property type="term" value="P:calcium-dependent cell-cell adhesion via plasma membrane cell adhesion molecules"/>
    <property type="evidence" value="ECO:0007669"/>
    <property type="project" value="TreeGrafter"/>
</dbReference>
<dbReference type="GO" id="GO:0016342">
    <property type="term" value="C:catenin complex"/>
    <property type="evidence" value="ECO:0007669"/>
    <property type="project" value="TreeGrafter"/>
</dbReference>
<evidence type="ECO:0000313" key="22">
    <source>
        <dbReference type="Proteomes" id="UP000078541"/>
    </source>
</evidence>
<keyword evidence="6" id="KW-0677">Repeat</keyword>
<dbReference type="InterPro" id="IPR015919">
    <property type="entry name" value="Cadherin-like_sf"/>
</dbReference>
<dbReference type="GO" id="GO:0045296">
    <property type="term" value="F:cadherin binding"/>
    <property type="evidence" value="ECO:0007669"/>
    <property type="project" value="TreeGrafter"/>
</dbReference>
<evidence type="ECO:0000256" key="16">
    <source>
        <dbReference type="RuleBase" id="RU004357"/>
    </source>
</evidence>
<dbReference type="Proteomes" id="UP000078541">
    <property type="component" value="Unassembled WGS sequence"/>
</dbReference>
<evidence type="ECO:0000256" key="3">
    <source>
        <dbReference type="ARBA" id="ARBA00022536"/>
    </source>
</evidence>
<name>A0A195FXG5_9HYME</name>
<evidence type="ECO:0000256" key="8">
    <source>
        <dbReference type="ARBA" id="ARBA00022889"/>
    </source>
</evidence>
<evidence type="ECO:0000256" key="14">
    <source>
        <dbReference type="PROSITE-ProRule" id="PRU00122"/>
    </source>
</evidence>
<evidence type="ECO:0000256" key="1">
    <source>
        <dbReference type="ARBA" id="ARBA00004251"/>
    </source>
</evidence>
<dbReference type="GO" id="GO:0098858">
    <property type="term" value="C:actin-based cell projection"/>
    <property type="evidence" value="ECO:0007669"/>
    <property type="project" value="UniProtKB-ARBA"/>
</dbReference>
<protein>
    <submittedName>
        <fullName evidence="21">DE-cadherin</fullName>
    </submittedName>
</protein>
<dbReference type="GO" id="GO:0008013">
    <property type="term" value="F:beta-catenin binding"/>
    <property type="evidence" value="ECO:0007669"/>
    <property type="project" value="TreeGrafter"/>
</dbReference>
<dbReference type="Pfam" id="PF01049">
    <property type="entry name" value="CADH_Y-type_LIR"/>
    <property type="match status" value="1"/>
</dbReference>
<sequence length="1568" mass="176037">MPRTLDAGPPLDVEVDSGTSNEMGLPPFTDRRDMTYHGTNYCGRKRREGMRHLAGRPSGLRSSVFDRKRKGGPLKRTAEYNGGRWIHHFCDFIGVADSIQSELRLDENHNHKPVFSNCASYAPVVKEEQPPNTTVIQVHAEDRDPPEEGGTITYSFAKDPKDRLKFSINNKTGLITTTQILDRDEPAREKEVYLTVLATDNGRPQLDDHCTFKVTIEDVNDNYPEFDKANYTESVPQDLPVGREVMRISATDIDNGNNSIVRYSLSAERPDDVGYFWIERESGIIFLNKTIDRIPGSKFGMIVSATDLGTEKPLSSSTSFYIQVVESHKKAPSFVPRPEEPIKLKEDFRDYDASIVRLQAVSNIDNSSNSDNLYLTFELVIGTTEQTNKEHTFRLESNKDVADIKLGLQLDYEKNTQYSLIVRVKNNYQLAAETVVDIEILDVNDNIPVFRDIKGGSVLENEPPGVFVMQVRAIDADGTSANNQINNISCVLLYNCTSTFHYVLYLTQYLVTYELDNFKDFFAIDPQTGNITTLVTFDREKQHIYNVKVIATDNSPSALFKTGEHNKGQQTFQIEIADKNDNPPRFTRKVYTHNSIYENANIYEPVTEVKVIDSDTASVITYSIISGNIDDSFHIEATTGKIRVNKPLDYEKLTKYNLTVKAFDGLFNDTAQVEIFIENVNDNPPVFEDFDKNPTIDEEKLVDGCITTVVAYDPDIEDRNADQHIVYFIAKEEQQPLIGIDKFGCMKLKKPLDRDPPNGFSTWTVTVKARDEDDSPSALRELVTVNITLRDINDNAPFLDMQPVIWGENKPHGKITELKARDYDSDDNGPPFKFRIDDTADDEIRSKFDIRDINLYSRVMFDRERRKSYNIPIAITDSGAPPMTGTSTLTVIIGDENDNPMREGSSSIFVYNYKGEAPDTEIGRVYVNDPDDWDLPDKSFKWASPHDGFHLDTSTGMITLLSGTTNDTFVLKFIVTEEGQDIPLHQVNAYVNVTVKELPEEAVYRSGSVRFYGITAEHFVEPDESGVSKKDIFQEKLATMLNISVENVDVFTVLHSPHHNNRSLLDIRFSAHGSPYYAPEKLNTIIAQHSKEIEREMKADILLMNIDECLFEKLYCNDSCRNHLNTSTVPYVVYTNTSSFVGVRAVADPQCICHVAEPIVCLNGGTPLTERCECPPGLEGPKCELLGIGFHGDGWAIMPSPGQVCDDSHLGLEITPHMDNGLVFYFGPMTYNPKLRIQDFMSLELQQGFAVLYVDYGTGTIRLDQKQIKLTDGKSHRIDVYWKKTSIEMVVDKCGISACMSLTAPQGTNEFLNVNSPMQVGGTLTNLAHLASNLGWDYKPTNKGFVGCIRNMTFNGNTYNLGMPSLSRNADPGCDHGMAKAISFGIDTNFIVAILVCVLILLILLVAVVVHRRKTDDMYKDMDDIRENIINYEDEGGGEVDTGYDLNVLRAIYDAPPIDSKIAPISLQGRGIDEVPDICGFLDGKKESCDKDPETNPFDDVRHYAYEGEGNSEGDLSSLASCTDDGDLKFNYLSNFGPRFRKLADMYGEDPSDEESDGVGERESESWC</sequence>
<evidence type="ECO:0000256" key="12">
    <source>
        <dbReference type="ARBA" id="ARBA00023180"/>
    </source>
</evidence>
<feature type="domain" description="Cadherin" evidence="20">
    <location>
        <begin position="808"/>
        <end position="909"/>
    </location>
</feature>
<dbReference type="InterPro" id="IPR000233">
    <property type="entry name" value="Cadherin_Y-type_LIR"/>
</dbReference>
<dbReference type="GO" id="GO:0007431">
    <property type="term" value="P:salivary gland development"/>
    <property type="evidence" value="ECO:0007669"/>
    <property type="project" value="UniProtKB-ARBA"/>
</dbReference>
<evidence type="ECO:0000256" key="13">
    <source>
        <dbReference type="PROSITE-ProRule" id="PRU00043"/>
    </source>
</evidence>
<dbReference type="InterPro" id="IPR001791">
    <property type="entry name" value="Laminin_G"/>
</dbReference>
<evidence type="ECO:0000256" key="15">
    <source>
        <dbReference type="RuleBase" id="RU003318"/>
    </source>
</evidence>
<keyword evidence="3" id="KW-0245">EGF-like domain</keyword>
<dbReference type="SMART" id="SM00282">
    <property type="entry name" value="LamG"/>
    <property type="match status" value="1"/>
</dbReference>
<evidence type="ECO:0000256" key="18">
    <source>
        <dbReference type="SAM" id="Phobius"/>
    </source>
</evidence>
<feature type="region of interest" description="Disordered" evidence="17">
    <location>
        <begin position="1490"/>
        <end position="1517"/>
    </location>
</feature>
<dbReference type="Pfam" id="PF02210">
    <property type="entry name" value="Laminin_G_2"/>
    <property type="match status" value="1"/>
</dbReference>
<feature type="domain" description="Cadherin" evidence="20">
    <location>
        <begin position="354"/>
        <end position="450"/>
    </location>
</feature>
<dbReference type="InterPro" id="IPR039808">
    <property type="entry name" value="Cadherin"/>
</dbReference>
<evidence type="ECO:0000256" key="4">
    <source>
        <dbReference type="ARBA" id="ARBA00022692"/>
    </source>
</evidence>
<dbReference type="CDD" id="cd11304">
    <property type="entry name" value="Cadherin_repeat"/>
    <property type="match status" value="7"/>
</dbReference>
<feature type="compositionally biased region" description="Basic and acidic residues" evidence="17">
    <location>
        <begin position="1490"/>
        <end position="1506"/>
    </location>
</feature>
<evidence type="ECO:0000259" key="19">
    <source>
        <dbReference type="PROSITE" id="PS50025"/>
    </source>
</evidence>
<dbReference type="PANTHER" id="PTHR24027:SF422">
    <property type="entry name" value="CADHERIN DOMAIN-CONTAINING PROTEIN"/>
    <property type="match status" value="1"/>
</dbReference>
<evidence type="ECO:0000256" key="11">
    <source>
        <dbReference type="ARBA" id="ARBA00023157"/>
    </source>
</evidence>
<dbReference type="InterPro" id="IPR027397">
    <property type="entry name" value="Catenin-bd_sf"/>
</dbReference>
<keyword evidence="7 13" id="KW-0106">Calcium</keyword>
<dbReference type="GO" id="GO:0007424">
    <property type="term" value="P:open tracheal system development"/>
    <property type="evidence" value="ECO:0007669"/>
    <property type="project" value="UniProtKB-ARBA"/>
</dbReference>
<dbReference type="InterPro" id="IPR020894">
    <property type="entry name" value="Cadherin_CS"/>
</dbReference>
<dbReference type="InterPro" id="IPR002126">
    <property type="entry name" value="Cadherin-like_dom"/>
</dbReference>
<keyword evidence="12" id="KW-0325">Glycoprotein</keyword>
<dbReference type="GO" id="GO:0048589">
    <property type="term" value="P:developmental growth"/>
    <property type="evidence" value="ECO:0007669"/>
    <property type="project" value="UniProtKB-ARBA"/>
</dbReference>
<dbReference type="GO" id="GO:0034332">
    <property type="term" value="P:adherens junction organization"/>
    <property type="evidence" value="ECO:0007669"/>
    <property type="project" value="TreeGrafter"/>
</dbReference>
<proteinExistence type="predicted"/>
<dbReference type="GO" id="GO:0007156">
    <property type="term" value="P:homophilic cell adhesion via plasma membrane adhesion molecules"/>
    <property type="evidence" value="ECO:0007669"/>
    <property type="project" value="InterPro"/>
</dbReference>
<dbReference type="Pfam" id="PF24811">
    <property type="entry name" value="Ig_Shg"/>
    <property type="match status" value="1"/>
</dbReference>
<evidence type="ECO:0000313" key="21">
    <source>
        <dbReference type="EMBL" id="KYN45360.1"/>
    </source>
</evidence>
<feature type="domain" description="Cadherin" evidence="20">
    <location>
        <begin position="117"/>
        <end position="226"/>
    </location>
</feature>
<dbReference type="PROSITE" id="PS00232">
    <property type="entry name" value="CADHERIN_1"/>
    <property type="match status" value="4"/>
</dbReference>
<feature type="compositionally biased region" description="Basic and acidic residues" evidence="17">
    <location>
        <begin position="1559"/>
        <end position="1568"/>
    </location>
</feature>
<evidence type="ECO:0000256" key="5">
    <source>
        <dbReference type="ARBA" id="ARBA00022729"/>
    </source>
</evidence>
<dbReference type="PROSITE" id="PS50025">
    <property type="entry name" value="LAM_G_DOMAIN"/>
    <property type="match status" value="1"/>
</dbReference>
<dbReference type="Gene3D" id="4.10.900.10">
    <property type="entry name" value="TCF3-CBD (Catenin binding domain)"/>
    <property type="match status" value="1"/>
</dbReference>
<keyword evidence="4 15" id="KW-0812">Transmembrane</keyword>
<dbReference type="FunFam" id="2.60.40.60:FF:000033">
    <property type="entry name" value="FAT atypical cadherin 1"/>
    <property type="match status" value="1"/>
</dbReference>
<dbReference type="GO" id="GO:0001736">
    <property type="term" value="P:establishment of planar polarity"/>
    <property type="evidence" value="ECO:0007669"/>
    <property type="project" value="UniProtKB-ARBA"/>
</dbReference>
<dbReference type="CDD" id="cd00055">
    <property type="entry name" value="EGF_Lam"/>
    <property type="match status" value="1"/>
</dbReference>
<dbReference type="GO" id="GO:0007163">
    <property type="term" value="P:establishment or maintenance of cell polarity"/>
    <property type="evidence" value="ECO:0007669"/>
    <property type="project" value="UniProtKB-ARBA"/>
</dbReference>
<evidence type="ECO:0000256" key="6">
    <source>
        <dbReference type="ARBA" id="ARBA00022737"/>
    </source>
</evidence>
<comment type="caution">
    <text evidence="14">Lacks conserved residue(s) required for the propagation of feature annotation.</text>
</comment>
<dbReference type="InterPro" id="IPR013320">
    <property type="entry name" value="ConA-like_dom_sf"/>
</dbReference>
<keyword evidence="11" id="KW-1015">Disulfide bond</keyword>
<dbReference type="FunFam" id="2.60.40.60:FF:000058">
    <property type="entry name" value="FAT atypical cadherin 3"/>
    <property type="match status" value="1"/>
</dbReference>
<dbReference type="GO" id="GO:0007297">
    <property type="term" value="P:follicle cell of egg chamber migration"/>
    <property type="evidence" value="ECO:0007669"/>
    <property type="project" value="UniProtKB-ARBA"/>
</dbReference>
<feature type="domain" description="Laminin G" evidence="19">
    <location>
        <begin position="1185"/>
        <end position="1374"/>
    </location>
</feature>
<dbReference type="InterPro" id="IPR056370">
    <property type="entry name" value="Shg-like_Ig-like"/>
</dbReference>
<dbReference type="GO" id="GO:0035239">
    <property type="term" value="P:tube morphogenesis"/>
    <property type="evidence" value="ECO:0007669"/>
    <property type="project" value="UniProtKB-ARBA"/>
</dbReference>
<dbReference type="GO" id="GO:0048565">
    <property type="term" value="P:digestive tract development"/>
    <property type="evidence" value="ECO:0007669"/>
    <property type="project" value="UniProtKB-ARBA"/>
</dbReference>
<evidence type="ECO:0000256" key="10">
    <source>
        <dbReference type="ARBA" id="ARBA00023136"/>
    </source>
</evidence>
<dbReference type="Gene3D" id="2.60.40.60">
    <property type="entry name" value="Cadherins"/>
    <property type="match status" value="7"/>
</dbReference>
<dbReference type="GO" id="GO:0005509">
    <property type="term" value="F:calcium ion binding"/>
    <property type="evidence" value="ECO:0007669"/>
    <property type="project" value="UniProtKB-UniRule"/>
</dbReference>
<dbReference type="FunFam" id="2.60.40.60:FF:000032">
    <property type="entry name" value="FAT atypical cadherin 1"/>
    <property type="match status" value="1"/>
</dbReference>
<feature type="region of interest" description="Disordered" evidence="17">
    <location>
        <begin position="1544"/>
        <end position="1568"/>
    </location>
</feature>
<feature type="domain" description="Cadherin" evidence="20">
    <location>
        <begin position="595"/>
        <end position="687"/>
    </location>
</feature>